<name>A0A931D5B3_9MICC</name>
<reference evidence="5" key="1">
    <citation type="submission" date="2020-11" db="EMBL/GenBank/DDBJ databases">
        <title>Sequencing the genomes of 1000 actinobacteria strains.</title>
        <authorList>
            <person name="Klenk H.-P."/>
        </authorList>
    </citation>
    <scope>NUCLEOTIDE SEQUENCE</scope>
    <source>
        <strain evidence="5">DSM 26152</strain>
    </source>
</reference>
<feature type="transmembrane region" description="Helical" evidence="3">
    <location>
        <begin position="127"/>
        <end position="148"/>
    </location>
</feature>
<dbReference type="InterPro" id="IPR050922">
    <property type="entry name" value="LytR/CpsA/Psr_CW_biosynth"/>
</dbReference>
<feature type="region of interest" description="Disordered" evidence="2">
    <location>
        <begin position="451"/>
        <end position="522"/>
    </location>
</feature>
<comment type="caution">
    <text evidence="5">The sequence shown here is derived from an EMBL/GenBank/DDBJ whole genome shotgun (WGS) entry which is preliminary data.</text>
</comment>
<feature type="compositionally biased region" description="Polar residues" evidence="2">
    <location>
        <begin position="499"/>
        <end position="517"/>
    </location>
</feature>
<feature type="transmembrane region" description="Helical" evidence="3">
    <location>
        <begin position="91"/>
        <end position="115"/>
    </location>
</feature>
<accession>A0A931D5B3</accession>
<dbReference type="Proteomes" id="UP000625033">
    <property type="component" value="Unassembled WGS sequence"/>
</dbReference>
<proteinExistence type="inferred from homology"/>
<evidence type="ECO:0000256" key="2">
    <source>
        <dbReference type="SAM" id="MobiDB-lite"/>
    </source>
</evidence>
<keyword evidence="3" id="KW-0812">Transmembrane</keyword>
<evidence type="ECO:0000256" key="3">
    <source>
        <dbReference type="SAM" id="Phobius"/>
    </source>
</evidence>
<evidence type="ECO:0000313" key="5">
    <source>
        <dbReference type="EMBL" id="MBG6083980.1"/>
    </source>
</evidence>
<evidence type="ECO:0000313" key="6">
    <source>
        <dbReference type="Proteomes" id="UP000625033"/>
    </source>
</evidence>
<feature type="compositionally biased region" description="Low complexity" evidence="2">
    <location>
        <begin position="451"/>
        <end position="463"/>
    </location>
</feature>
<dbReference type="RefSeq" id="WP_196835352.1">
    <property type="nucleotide sequence ID" value="NZ_JADOTZ010000001.1"/>
</dbReference>
<dbReference type="AlphaFoldDB" id="A0A931D5B3"/>
<dbReference type="EMBL" id="JADOTZ010000001">
    <property type="protein sequence ID" value="MBG6083980.1"/>
    <property type="molecule type" value="Genomic_DNA"/>
</dbReference>
<evidence type="ECO:0000256" key="1">
    <source>
        <dbReference type="ARBA" id="ARBA00006068"/>
    </source>
</evidence>
<dbReference type="InterPro" id="IPR004474">
    <property type="entry name" value="LytR_CpsA_psr"/>
</dbReference>
<protein>
    <submittedName>
        <fullName evidence="5">LCP family protein required for cell wall assembly</fullName>
    </submittedName>
</protein>
<keyword evidence="6" id="KW-1185">Reference proteome</keyword>
<feature type="domain" description="Cell envelope-related transcriptional attenuator" evidence="4">
    <location>
        <begin position="191"/>
        <end position="369"/>
    </location>
</feature>
<evidence type="ECO:0000259" key="4">
    <source>
        <dbReference type="Pfam" id="PF03816"/>
    </source>
</evidence>
<gene>
    <name evidence="5" type="ORF">IW252_000747</name>
</gene>
<dbReference type="NCBIfam" id="TIGR00350">
    <property type="entry name" value="lytR_cpsA_psr"/>
    <property type="match status" value="1"/>
</dbReference>
<feature type="transmembrane region" description="Helical" evidence="3">
    <location>
        <begin position="28"/>
        <end position="46"/>
    </location>
</feature>
<dbReference type="PANTHER" id="PTHR33392:SF6">
    <property type="entry name" value="POLYISOPRENYL-TEICHOIC ACID--PEPTIDOGLYCAN TEICHOIC ACID TRANSFERASE TAGU"/>
    <property type="match status" value="1"/>
</dbReference>
<comment type="similarity">
    <text evidence="1">Belongs to the LytR/CpsA/Psr (LCP) family.</text>
</comment>
<feature type="compositionally biased region" description="Basic and acidic residues" evidence="2">
    <location>
        <begin position="1"/>
        <end position="11"/>
    </location>
</feature>
<dbReference type="Gene3D" id="3.40.630.190">
    <property type="entry name" value="LCP protein"/>
    <property type="match status" value="1"/>
</dbReference>
<feature type="transmembrane region" description="Helical" evidence="3">
    <location>
        <begin position="58"/>
        <end position="79"/>
    </location>
</feature>
<sequence length="550" mass="59206">MTDSRRPRLTDPVRNPEQAPAPVRTKRAFFLLLLTIFVPGGAQVVAGNRTVGRRALTVTITVWGIVLVALVVALVNRAWLISLFAQPSVQLVAAIVLLVLAIGWLLLFINTLAIIRPSLLAPGARGALVGATVVALVCTTGVLGYGSFVMNTSRGTILNVFSSGPAMDPVDGRYNIMVMGGDAGETREGLRPDTMMLFSIDAETGRTAIISFPRNFQNAPFPEDSPLADVFPDGFSCGDECILNALYPVVEADYADLYPEGSNAGAEAMLDAAEGITGLPVQGYVLVDMGGFEQLIDAMGGVTVDSGGWVPYRGPVRDDMAVRTRWFEPGELHLDGADALWYARSRYFTTDYHRIRRQQCLQQAMIKQFNPQTVLTRFSDIMSAGEQLVETNIPQDQLGSFLNLADKARDHSFERLTLGAPDFGTSADQFSTYPDFDQIHTRIDELLVSASAAAEDESSAPAEQPEPEAPAQAEDEAGSEADTPAADDEPAETESADSGTSEQIEGWTTTAPTTQPDGSELTEDYLITLEQIGRTDLLELIAANNSDCSA</sequence>
<keyword evidence="3" id="KW-0472">Membrane</keyword>
<feature type="compositionally biased region" description="Acidic residues" evidence="2">
    <location>
        <begin position="473"/>
        <end position="495"/>
    </location>
</feature>
<dbReference type="PANTHER" id="PTHR33392">
    <property type="entry name" value="POLYISOPRENYL-TEICHOIC ACID--PEPTIDOGLYCAN TEICHOIC ACID TRANSFERASE TAGU"/>
    <property type="match status" value="1"/>
</dbReference>
<organism evidence="5 6">
    <name type="scientific">Zhihengliuella flava</name>
    <dbReference type="NCBI Taxonomy" id="1285193"/>
    <lineage>
        <taxon>Bacteria</taxon>
        <taxon>Bacillati</taxon>
        <taxon>Actinomycetota</taxon>
        <taxon>Actinomycetes</taxon>
        <taxon>Micrococcales</taxon>
        <taxon>Micrococcaceae</taxon>
        <taxon>Zhihengliuella</taxon>
    </lineage>
</organism>
<keyword evidence="3" id="KW-1133">Transmembrane helix</keyword>
<dbReference type="Pfam" id="PF03816">
    <property type="entry name" value="LytR_cpsA_psr"/>
    <property type="match status" value="1"/>
</dbReference>
<feature type="region of interest" description="Disordered" evidence="2">
    <location>
        <begin position="1"/>
        <end position="20"/>
    </location>
</feature>